<organism evidence="2 3">
    <name type="scientific">Cirrhinus mrigala</name>
    <name type="common">Mrigala</name>
    <dbReference type="NCBI Taxonomy" id="683832"/>
    <lineage>
        <taxon>Eukaryota</taxon>
        <taxon>Metazoa</taxon>
        <taxon>Chordata</taxon>
        <taxon>Craniata</taxon>
        <taxon>Vertebrata</taxon>
        <taxon>Euteleostomi</taxon>
        <taxon>Actinopterygii</taxon>
        <taxon>Neopterygii</taxon>
        <taxon>Teleostei</taxon>
        <taxon>Ostariophysi</taxon>
        <taxon>Cypriniformes</taxon>
        <taxon>Cyprinidae</taxon>
        <taxon>Labeoninae</taxon>
        <taxon>Labeonini</taxon>
        <taxon>Cirrhinus</taxon>
    </lineage>
</organism>
<evidence type="ECO:0000256" key="1">
    <source>
        <dbReference type="SAM" id="MobiDB-lite"/>
    </source>
</evidence>
<feature type="region of interest" description="Disordered" evidence="1">
    <location>
        <begin position="208"/>
        <end position="239"/>
    </location>
</feature>
<dbReference type="EMBL" id="JAMKFB020000017">
    <property type="protein sequence ID" value="KAL0170920.1"/>
    <property type="molecule type" value="Genomic_DNA"/>
</dbReference>
<accession>A0ABD0PB39</accession>
<dbReference type="AlphaFoldDB" id="A0ABD0PB39"/>
<sequence>MDLFDPLSHPGYLLLLQEDFAASVEWILVRNRSPFTVSSEDDLTSSTLEPEPSLPSPRIAERQPEPTADRKPEPSVTDEPLPSGATVLRIATGARAHLTRYKSRSTHCTAAEGELSQDSVDNVDIYTDMPPLLPPSFELFVCPELLSLLPQLRHHCLLAAPQHTLSLPSVGGIGTGLPVSICVVAGGSLTPPRPFDLAAPPLLLAPLSPPSPVGPPDPPDSLGHRPAIPSGLRSSSCASSLHPTSSVGLLPPSSSTLVLNHSGSAADLQISPSAPPWPSGSSSSPWLIGSPSLPQDSDPPAVPCCSIPLAL</sequence>
<feature type="region of interest" description="Disordered" evidence="1">
    <location>
        <begin position="37"/>
        <end position="83"/>
    </location>
</feature>
<keyword evidence="3" id="KW-1185">Reference proteome</keyword>
<feature type="non-terminal residue" evidence="2">
    <location>
        <position position="311"/>
    </location>
</feature>
<gene>
    <name evidence="2" type="ORF">M9458_035516</name>
</gene>
<proteinExistence type="predicted"/>
<feature type="region of interest" description="Disordered" evidence="1">
    <location>
        <begin position="269"/>
        <end position="301"/>
    </location>
</feature>
<comment type="caution">
    <text evidence="2">The sequence shown here is derived from an EMBL/GenBank/DDBJ whole genome shotgun (WGS) entry which is preliminary data.</text>
</comment>
<reference evidence="2 3" key="1">
    <citation type="submission" date="2024-05" db="EMBL/GenBank/DDBJ databases">
        <title>Genome sequencing and assembly of Indian major carp, Cirrhinus mrigala (Hamilton, 1822).</title>
        <authorList>
            <person name="Mohindra V."/>
            <person name="Chowdhury L.M."/>
            <person name="Lal K."/>
            <person name="Jena J.K."/>
        </authorList>
    </citation>
    <scope>NUCLEOTIDE SEQUENCE [LARGE SCALE GENOMIC DNA]</scope>
    <source>
        <strain evidence="2">CM1030</strain>
        <tissue evidence="2">Blood</tissue>
    </source>
</reference>
<protein>
    <submittedName>
        <fullName evidence="2">Uncharacterized protein</fullName>
    </submittedName>
</protein>
<feature type="compositionally biased region" description="Pro residues" evidence="1">
    <location>
        <begin position="208"/>
        <end position="219"/>
    </location>
</feature>
<feature type="compositionally biased region" description="Basic and acidic residues" evidence="1">
    <location>
        <begin position="59"/>
        <end position="73"/>
    </location>
</feature>
<evidence type="ECO:0000313" key="3">
    <source>
        <dbReference type="Proteomes" id="UP001529510"/>
    </source>
</evidence>
<feature type="compositionally biased region" description="Low complexity" evidence="1">
    <location>
        <begin position="230"/>
        <end position="239"/>
    </location>
</feature>
<evidence type="ECO:0000313" key="2">
    <source>
        <dbReference type="EMBL" id="KAL0170920.1"/>
    </source>
</evidence>
<dbReference type="Proteomes" id="UP001529510">
    <property type="component" value="Unassembled WGS sequence"/>
</dbReference>
<feature type="compositionally biased region" description="Low complexity" evidence="1">
    <location>
        <begin position="279"/>
        <end position="294"/>
    </location>
</feature>
<name>A0ABD0PB39_CIRMR</name>